<name>A0A519BQM4_9DELT</name>
<proteinExistence type="predicted"/>
<gene>
    <name evidence="2" type="ORF">EVG15_01365</name>
</gene>
<dbReference type="EMBL" id="SGBB01000001">
    <property type="protein sequence ID" value="RZD19558.1"/>
    <property type="molecule type" value="Genomic_DNA"/>
</dbReference>
<sequence length="256" mass="28714">MNLFKRKTSQENVKETDNLTIENKSGKKKSNKKLYIVPVLVFITILGFIIYKSMNINRTVILPKSALKFSSPVRNFSPSVKMQHPMPFSNTGKRLSPVHSNKFVKPDNFNKKIHLKPHLTPQAHMTGNYSSIIYKLTKQIEIAKLKHELTFAKKGKINTQTIIPGSQMSPQRLFSQYPNVNSYKINKLSKYFTGYAGKKNAVKLKGVSNAAADVGIGKSNFVVQAGSEFDGYKVLNIGDSSITIVKDGKIKKLYIS</sequence>
<protein>
    <submittedName>
        <fullName evidence="2">Uncharacterized protein</fullName>
    </submittedName>
</protein>
<reference evidence="2 3" key="1">
    <citation type="journal article" date="2019" name="ISME J.">
        <title>Insights into ecological role of a new deltaproteobacterial order Candidatus Acidulodesulfobacterales by metagenomics and metatranscriptomics.</title>
        <authorList>
            <person name="Tan S."/>
            <person name="Liu J."/>
            <person name="Fang Y."/>
            <person name="Hedlund B.P."/>
            <person name="Lian Z.H."/>
            <person name="Huang L.Y."/>
            <person name="Li J.T."/>
            <person name="Huang L.N."/>
            <person name="Li W.J."/>
            <person name="Jiang H.C."/>
            <person name="Dong H.L."/>
            <person name="Shu W.S."/>
        </authorList>
    </citation>
    <scope>NUCLEOTIDE SEQUENCE [LARGE SCALE GENOMIC DNA]</scope>
    <source>
        <strain evidence="2">AP1</strain>
    </source>
</reference>
<keyword evidence="1" id="KW-1133">Transmembrane helix</keyword>
<keyword evidence="1" id="KW-0472">Membrane</keyword>
<evidence type="ECO:0000313" key="2">
    <source>
        <dbReference type="EMBL" id="RZD19558.1"/>
    </source>
</evidence>
<organism evidence="2 3">
    <name type="scientific">Candidatus Acididesulfobacter diazotrophicus</name>
    <dbReference type="NCBI Taxonomy" id="2597226"/>
    <lineage>
        <taxon>Bacteria</taxon>
        <taxon>Deltaproteobacteria</taxon>
        <taxon>Candidatus Acidulodesulfobacterales</taxon>
        <taxon>Candidatus Acididesulfobacter</taxon>
    </lineage>
</organism>
<dbReference type="Proteomes" id="UP000319296">
    <property type="component" value="Unassembled WGS sequence"/>
</dbReference>
<dbReference type="AlphaFoldDB" id="A0A519BQM4"/>
<evidence type="ECO:0000256" key="1">
    <source>
        <dbReference type="SAM" id="Phobius"/>
    </source>
</evidence>
<accession>A0A519BQM4</accession>
<evidence type="ECO:0000313" key="3">
    <source>
        <dbReference type="Proteomes" id="UP000319296"/>
    </source>
</evidence>
<feature type="transmembrane region" description="Helical" evidence="1">
    <location>
        <begin position="34"/>
        <end position="51"/>
    </location>
</feature>
<keyword evidence="1" id="KW-0812">Transmembrane</keyword>
<comment type="caution">
    <text evidence="2">The sequence shown here is derived from an EMBL/GenBank/DDBJ whole genome shotgun (WGS) entry which is preliminary data.</text>
</comment>